<dbReference type="PROSITE" id="PS00237">
    <property type="entry name" value="G_PROTEIN_RECEP_F1_1"/>
    <property type="match status" value="1"/>
</dbReference>
<evidence type="ECO:0000256" key="8">
    <source>
        <dbReference type="ARBA" id="ARBA00023224"/>
    </source>
</evidence>
<feature type="transmembrane region" description="Helical" evidence="10">
    <location>
        <begin position="263"/>
        <end position="283"/>
    </location>
</feature>
<evidence type="ECO:0000256" key="2">
    <source>
        <dbReference type="ARBA" id="ARBA00022475"/>
    </source>
</evidence>
<dbReference type="Proteomes" id="UP000230750">
    <property type="component" value="Unassembled WGS sequence"/>
</dbReference>
<evidence type="ECO:0000256" key="5">
    <source>
        <dbReference type="ARBA" id="ARBA00023040"/>
    </source>
</evidence>
<accession>A0A2G8KV57</accession>
<dbReference type="SUPFAM" id="SSF81321">
    <property type="entry name" value="Family A G protein-coupled receptor-like"/>
    <property type="match status" value="1"/>
</dbReference>
<evidence type="ECO:0000313" key="12">
    <source>
        <dbReference type="EMBL" id="PIK51887.1"/>
    </source>
</evidence>
<dbReference type="PANTHER" id="PTHR24228">
    <property type="entry name" value="B2 BRADYKININ RECEPTOR/ANGIOTENSIN II RECEPTOR"/>
    <property type="match status" value="1"/>
</dbReference>
<comment type="similarity">
    <text evidence="9">Belongs to the G-protein coupled receptor 1 family.</text>
</comment>
<feature type="transmembrane region" description="Helical" evidence="10">
    <location>
        <begin position="104"/>
        <end position="127"/>
    </location>
</feature>
<keyword evidence="7 9" id="KW-0675">Receptor</keyword>
<comment type="caution">
    <text evidence="12">The sequence shown here is derived from an EMBL/GenBank/DDBJ whole genome shotgun (WGS) entry which is preliminary data.</text>
</comment>
<dbReference type="EMBL" id="MRZV01000352">
    <property type="protein sequence ID" value="PIK51887.1"/>
    <property type="molecule type" value="Genomic_DNA"/>
</dbReference>
<name>A0A2G8KV57_STIJA</name>
<evidence type="ECO:0000256" key="3">
    <source>
        <dbReference type="ARBA" id="ARBA00022692"/>
    </source>
</evidence>
<dbReference type="InterPro" id="IPR017452">
    <property type="entry name" value="GPCR_Rhodpsn_7TM"/>
</dbReference>
<comment type="subcellular location">
    <subcellularLocation>
        <location evidence="1">Cell membrane</location>
        <topology evidence="1">Multi-pass membrane protein</topology>
    </subcellularLocation>
</comment>
<dbReference type="GO" id="GO:0004930">
    <property type="term" value="F:G protein-coupled receptor activity"/>
    <property type="evidence" value="ECO:0007669"/>
    <property type="project" value="UniProtKB-KW"/>
</dbReference>
<feature type="transmembrane region" description="Helical" evidence="10">
    <location>
        <begin position="32"/>
        <end position="57"/>
    </location>
</feature>
<dbReference type="InterPro" id="IPR000276">
    <property type="entry name" value="GPCR_Rhodpsn"/>
</dbReference>
<feature type="transmembrane region" description="Helical" evidence="10">
    <location>
        <begin position="69"/>
        <end position="92"/>
    </location>
</feature>
<gene>
    <name evidence="12" type="ORF">BSL78_11229</name>
</gene>
<dbReference type="PANTHER" id="PTHR24228:SF72">
    <property type="entry name" value="G-PROTEIN COUPLED RECEPTORS FAMILY 1 PROFILE DOMAIN-CONTAINING PROTEIN"/>
    <property type="match status" value="1"/>
</dbReference>
<keyword evidence="8 9" id="KW-0807">Transducer</keyword>
<evidence type="ECO:0000256" key="7">
    <source>
        <dbReference type="ARBA" id="ARBA00023170"/>
    </source>
</evidence>
<feature type="domain" description="G-protein coupled receptors family 1 profile" evidence="11">
    <location>
        <begin position="48"/>
        <end position="308"/>
    </location>
</feature>
<dbReference type="PRINTS" id="PR00237">
    <property type="entry name" value="GPCRRHODOPSN"/>
</dbReference>
<feature type="transmembrane region" description="Helical" evidence="10">
    <location>
        <begin position="194"/>
        <end position="216"/>
    </location>
</feature>
<evidence type="ECO:0000256" key="9">
    <source>
        <dbReference type="RuleBase" id="RU000688"/>
    </source>
</evidence>
<keyword evidence="4 10" id="KW-1133">Transmembrane helix</keyword>
<evidence type="ECO:0000256" key="4">
    <source>
        <dbReference type="ARBA" id="ARBA00022989"/>
    </source>
</evidence>
<dbReference type="OrthoDB" id="10044919at2759"/>
<sequence length="350" mass="38685">MDAASAANITMKPRLLVTLTPEYELRDPVQRIVIAVITSFISVIGIPGNILVLTAVATSTKLQTPTNAFVVNLAVTDLATCFILPFIVVGLLNDVWPLPDPLCTVVGAVVLIGLWGSVLNLALIAFNRYYIITKPRCTYDKLYSKRNLAMMLSTAWIVSTTVIILPTMFGIGGIGFSERYKVCATVSTNPYSDLYAILTSGLVQVPSLIVIVTCYVKIYRYITIKSLELFQNTERRFEMRKTYGNGPVNAATFRRHVQVTKNLFIVICSYILCIMPFSIASLVPPSYPVMPWVSALLILNSCVNPIIYGLKHPQFQEAFKKIAPCYPCNRRMTTDQTKSSQAPANSSSMA</sequence>
<dbReference type="Pfam" id="PF00001">
    <property type="entry name" value="7tm_1"/>
    <property type="match status" value="1"/>
</dbReference>
<feature type="transmembrane region" description="Helical" evidence="10">
    <location>
        <begin position="148"/>
        <end position="174"/>
    </location>
</feature>
<evidence type="ECO:0000256" key="1">
    <source>
        <dbReference type="ARBA" id="ARBA00004651"/>
    </source>
</evidence>
<dbReference type="Gene3D" id="1.20.1070.10">
    <property type="entry name" value="Rhodopsin 7-helix transmembrane proteins"/>
    <property type="match status" value="1"/>
</dbReference>
<dbReference type="PROSITE" id="PS50262">
    <property type="entry name" value="G_PROTEIN_RECEP_F1_2"/>
    <property type="match status" value="1"/>
</dbReference>
<protein>
    <submittedName>
        <fullName evidence="12">Putative alpha-1D adrenergic receptor-like</fullName>
    </submittedName>
</protein>
<evidence type="ECO:0000313" key="13">
    <source>
        <dbReference type="Proteomes" id="UP000230750"/>
    </source>
</evidence>
<evidence type="ECO:0000259" key="11">
    <source>
        <dbReference type="PROSITE" id="PS50262"/>
    </source>
</evidence>
<feature type="transmembrane region" description="Helical" evidence="10">
    <location>
        <begin position="289"/>
        <end position="310"/>
    </location>
</feature>
<evidence type="ECO:0000256" key="6">
    <source>
        <dbReference type="ARBA" id="ARBA00023136"/>
    </source>
</evidence>
<keyword evidence="13" id="KW-1185">Reference proteome</keyword>
<keyword evidence="2" id="KW-1003">Cell membrane</keyword>
<keyword evidence="3 9" id="KW-0812">Transmembrane</keyword>
<evidence type="ECO:0000256" key="10">
    <source>
        <dbReference type="SAM" id="Phobius"/>
    </source>
</evidence>
<dbReference type="AlphaFoldDB" id="A0A2G8KV57"/>
<keyword evidence="6 10" id="KW-0472">Membrane</keyword>
<reference evidence="12 13" key="1">
    <citation type="journal article" date="2017" name="PLoS Biol.">
        <title>The sea cucumber genome provides insights into morphological evolution and visceral regeneration.</title>
        <authorList>
            <person name="Zhang X."/>
            <person name="Sun L."/>
            <person name="Yuan J."/>
            <person name="Sun Y."/>
            <person name="Gao Y."/>
            <person name="Zhang L."/>
            <person name="Li S."/>
            <person name="Dai H."/>
            <person name="Hamel J.F."/>
            <person name="Liu C."/>
            <person name="Yu Y."/>
            <person name="Liu S."/>
            <person name="Lin W."/>
            <person name="Guo K."/>
            <person name="Jin S."/>
            <person name="Xu P."/>
            <person name="Storey K.B."/>
            <person name="Huan P."/>
            <person name="Zhang T."/>
            <person name="Zhou Y."/>
            <person name="Zhang J."/>
            <person name="Lin C."/>
            <person name="Li X."/>
            <person name="Xing L."/>
            <person name="Huo D."/>
            <person name="Sun M."/>
            <person name="Wang L."/>
            <person name="Mercier A."/>
            <person name="Li F."/>
            <person name="Yang H."/>
            <person name="Xiang J."/>
        </authorList>
    </citation>
    <scope>NUCLEOTIDE SEQUENCE [LARGE SCALE GENOMIC DNA]</scope>
    <source>
        <strain evidence="12">Shaxun</strain>
        <tissue evidence="12">Muscle</tissue>
    </source>
</reference>
<dbReference type="CDD" id="cd00637">
    <property type="entry name" value="7tm_classA_rhodopsin-like"/>
    <property type="match status" value="1"/>
</dbReference>
<dbReference type="STRING" id="307972.A0A2G8KV57"/>
<organism evidence="12 13">
    <name type="scientific">Stichopus japonicus</name>
    <name type="common">Sea cucumber</name>
    <dbReference type="NCBI Taxonomy" id="307972"/>
    <lineage>
        <taxon>Eukaryota</taxon>
        <taxon>Metazoa</taxon>
        <taxon>Echinodermata</taxon>
        <taxon>Eleutherozoa</taxon>
        <taxon>Echinozoa</taxon>
        <taxon>Holothuroidea</taxon>
        <taxon>Aspidochirotacea</taxon>
        <taxon>Aspidochirotida</taxon>
        <taxon>Stichopodidae</taxon>
        <taxon>Apostichopus</taxon>
    </lineage>
</organism>
<keyword evidence="5 9" id="KW-0297">G-protein coupled receptor</keyword>
<dbReference type="GO" id="GO:0005886">
    <property type="term" value="C:plasma membrane"/>
    <property type="evidence" value="ECO:0007669"/>
    <property type="project" value="UniProtKB-SubCell"/>
</dbReference>
<proteinExistence type="inferred from homology"/>